<dbReference type="GO" id="GO:0016829">
    <property type="term" value="F:lyase activity"/>
    <property type="evidence" value="ECO:0007669"/>
    <property type="project" value="UniProtKB-KW"/>
</dbReference>
<dbReference type="PANTHER" id="PTHR11941">
    <property type="entry name" value="ENOYL-COA HYDRATASE-RELATED"/>
    <property type="match status" value="1"/>
</dbReference>
<evidence type="ECO:0000256" key="2">
    <source>
        <dbReference type="ARBA" id="ARBA00023239"/>
    </source>
</evidence>
<dbReference type="InterPro" id="IPR001753">
    <property type="entry name" value="Enoyl-CoA_hydra/iso"/>
</dbReference>
<name>A0A1M4WW67_9BURK</name>
<dbReference type="Gene3D" id="3.90.226.10">
    <property type="entry name" value="2-enoyl-CoA Hydratase, Chain A, domain 1"/>
    <property type="match status" value="1"/>
</dbReference>
<accession>A0A1M4WW67</accession>
<evidence type="ECO:0000256" key="3">
    <source>
        <dbReference type="RuleBase" id="RU003707"/>
    </source>
</evidence>
<sequence length="267" mass="29140">MSSSCASDRIDLHWHETEPGSGIRYALVQLHNPERLNAMSVSMWRQLKQVFTDIQQQRDVRCVVVAGAGGNFCAGGDISEYARFRFEINSLRSFHEDDVWGGLGAMLACDVPMIARIDGVCMGAGLEIASCCDIRVASASSQFGAPIAKLGFPMAPRELQLVGQAVGDTVARQILLEATVLRSDDMLRTGFLSEVVADSTALQAWVEQKTARILALAPQAARLNKQTLRALAQGHLAQSLETAYDYASSAEHREGIEAFVQKRKPLF</sequence>
<dbReference type="InterPro" id="IPR029045">
    <property type="entry name" value="ClpP/crotonase-like_dom_sf"/>
</dbReference>
<keyword evidence="2" id="KW-0456">Lyase</keyword>
<keyword evidence="5" id="KW-1185">Reference proteome</keyword>
<evidence type="ECO:0000313" key="5">
    <source>
        <dbReference type="Proteomes" id="UP000184327"/>
    </source>
</evidence>
<organism evidence="4 5">
    <name type="scientific">Lampropedia hyalina DSM 16112</name>
    <dbReference type="NCBI Taxonomy" id="1122156"/>
    <lineage>
        <taxon>Bacteria</taxon>
        <taxon>Pseudomonadati</taxon>
        <taxon>Pseudomonadota</taxon>
        <taxon>Betaproteobacteria</taxon>
        <taxon>Burkholderiales</taxon>
        <taxon>Comamonadaceae</taxon>
        <taxon>Lampropedia</taxon>
    </lineage>
</organism>
<dbReference type="PROSITE" id="PS00166">
    <property type="entry name" value="ENOYL_COA_HYDRATASE"/>
    <property type="match status" value="1"/>
</dbReference>
<dbReference type="InterPro" id="IPR014748">
    <property type="entry name" value="Enoyl-CoA_hydra_C"/>
</dbReference>
<comment type="similarity">
    <text evidence="1 3">Belongs to the enoyl-CoA hydratase/isomerase family.</text>
</comment>
<dbReference type="STRING" id="1122156.SAMN02745117_00925"/>
<dbReference type="Proteomes" id="UP000184327">
    <property type="component" value="Unassembled WGS sequence"/>
</dbReference>
<proteinExistence type="inferred from homology"/>
<dbReference type="EMBL" id="FQUZ01000008">
    <property type="protein sequence ID" value="SHE85438.1"/>
    <property type="molecule type" value="Genomic_DNA"/>
</dbReference>
<evidence type="ECO:0000256" key="1">
    <source>
        <dbReference type="ARBA" id="ARBA00005254"/>
    </source>
</evidence>
<dbReference type="CDD" id="cd06558">
    <property type="entry name" value="crotonase-like"/>
    <property type="match status" value="1"/>
</dbReference>
<dbReference type="GO" id="GO:0006635">
    <property type="term" value="P:fatty acid beta-oxidation"/>
    <property type="evidence" value="ECO:0007669"/>
    <property type="project" value="TreeGrafter"/>
</dbReference>
<dbReference type="SUPFAM" id="SSF52096">
    <property type="entry name" value="ClpP/crotonase"/>
    <property type="match status" value="1"/>
</dbReference>
<dbReference type="RefSeq" id="WP_073355175.1">
    <property type="nucleotide sequence ID" value="NZ_FQUZ01000008.1"/>
</dbReference>
<reference evidence="4 5" key="1">
    <citation type="submission" date="2016-11" db="EMBL/GenBank/DDBJ databases">
        <authorList>
            <person name="Jaros S."/>
            <person name="Januszkiewicz K."/>
            <person name="Wedrychowicz H."/>
        </authorList>
    </citation>
    <scope>NUCLEOTIDE SEQUENCE [LARGE SCALE GENOMIC DNA]</scope>
    <source>
        <strain evidence="4 5">DSM 16112</strain>
    </source>
</reference>
<dbReference type="Pfam" id="PF00378">
    <property type="entry name" value="ECH_1"/>
    <property type="match status" value="1"/>
</dbReference>
<dbReference type="AlphaFoldDB" id="A0A1M4WW67"/>
<gene>
    <name evidence="4" type="ORF">SAMN02745117_00925</name>
</gene>
<dbReference type="Gene3D" id="1.10.12.10">
    <property type="entry name" value="Lyase 2-enoyl-coa Hydratase, Chain A, domain 2"/>
    <property type="match status" value="1"/>
</dbReference>
<dbReference type="OrthoDB" id="9148881at2"/>
<dbReference type="InterPro" id="IPR018376">
    <property type="entry name" value="Enoyl-CoA_hyd/isom_CS"/>
</dbReference>
<evidence type="ECO:0000313" key="4">
    <source>
        <dbReference type="EMBL" id="SHE85438.1"/>
    </source>
</evidence>
<protein>
    <submittedName>
        <fullName evidence="4">Enoyl-CoA hydratase/carnithine racemase</fullName>
    </submittedName>
</protein>
<dbReference type="PANTHER" id="PTHR11941:SF54">
    <property type="entry name" value="ENOYL-COA HYDRATASE, MITOCHONDRIAL"/>
    <property type="match status" value="1"/>
</dbReference>